<proteinExistence type="predicted"/>
<name>A2Q690_MEDTR</name>
<protein>
    <submittedName>
        <fullName evidence="1">Polynucleotidyl transferase, Ribonuclease H fold</fullName>
    </submittedName>
</protein>
<evidence type="ECO:0000313" key="1">
    <source>
        <dbReference type="EMBL" id="ABN09110.1"/>
    </source>
</evidence>
<dbReference type="EMBL" id="AC174465">
    <property type="protein sequence ID" value="ABN09110.1"/>
    <property type="molecule type" value="Genomic_DNA"/>
</dbReference>
<sequence length="138" mass="15440">MMVFKCQKNEMHSLTLQCHYSRCLSNVEFLSFNKFELPHSKEDNCTRNNKCFEGTDVDVDDTVQKVQRSIVNFKSVSTVLVETLSGGQILLISDVHLTPPFSGFYKLNVDGACSIEGDKWDIDVVVRDDEGVVVAASS</sequence>
<reference evidence="1" key="1">
    <citation type="submission" date="2006-03" db="EMBL/GenBank/DDBJ databases">
        <authorList>
            <person name="Town C.D."/>
        </authorList>
    </citation>
    <scope>NUCLEOTIDE SEQUENCE</scope>
</reference>
<dbReference type="AlphaFoldDB" id="A2Q690"/>
<reference evidence="1" key="2">
    <citation type="submission" date="2007-03" db="EMBL/GenBank/DDBJ databases">
        <authorList>
            <consortium name="The International Medicago Genome Annotation Group"/>
        </authorList>
    </citation>
    <scope>NUCLEOTIDE SEQUENCE</scope>
</reference>
<gene>
    <name evidence="1" type="ORF">MtrDRAFT_AC174465g20v2</name>
</gene>
<organism evidence="1">
    <name type="scientific">Medicago truncatula</name>
    <name type="common">Barrel medic</name>
    <name type="synonym">Medicago tribuloides</name>
    <dbReference type="NCBI Taxonomy" id="3880"/>
    <lineage>
        <taxon>Eukaryota</taxon>
        <taxon>Viridiplantae</taxon>
        <taxon>Streptophyta</taxon>
        <taxon>Embryophyta</taxon>
        <taxon>Tracheophyta</taxon>
        <taxon>Spermatophyta</taxon>
        <taxon>Magnoliopsida</taxon>
        <taxon>eudicotyledons</taxon>
        <taxon>Gunneridae</taxon>
        <taxon>Pentapetalae</taxon>
        <taxon>rosids</taxon>
        <taxon>fabids</taxon>
        <taxon>Fabales</taxon>
        <taxon>Fabaceae</taxon>
        <taxon>Papilionoideae</taxon>
        <taxon>50 kb inversion clade</taxon>
        <taxon>NPAAA clade</taxon>
        <taxon>Hologalegina</taxon>
        <taxon>IRL clade</taxon>
        <taxon>Trifolieae</taxon>
        <taxon>Medicago</taxon>
    </lineage>
</organism>
<keyword evidence="1" id="KW-0808">Transferase</keyword>
<dbReference type="GO" id="GO:0016740">
    <property type="term" value="F:transferase activity"/>
    <property type="evidence" value="ECO:0007669"/>
    <property type="project" value="UniProtKB-KW"/>
</dbReference>
<accession>A2Q690</accession>